<protein>
    <recommendedName>
        <fullName evidence="3">CCZ1/INTU/HSP4 first Longin domain-containing protein</fullName>
    </recommendedName>
</protein>
<comment type="similarity">
    <text evidence="1">Belongs to the CCZ1 family.</text>
</comment>
<feature type="region of interest" description="Disordered" evidence="2">
    <location>
        <begin position="109"/>
        <end position="132"/>
    </location>
</feature>
<dbReference type="OrthoDB" id="240546at2759"/>
<feature type="compositionally biased region" description="Polar residues" evidence="2">
    <location>
        <begin position="445"/>
        <end position="458"/>
    </location>
</feature>
<feature type="region of interest" description="Disordered" evidence="2">
    <location>
        <begin position="286"/>
        <end position="315"/>
    </location>
</feature>
<organism evidence="4 5">
    <name type="scientific">Steccherinum ochraceum</name>
    <dbReference type="NCBI Taxonomy" id="92696"/>
    <lineage>
        <taxon>Eukaryota</taxon>
        <taxon>Fungi</taxon>
        <taxon>Dikarya</taxon>
        <taxon>Basidiomycota</taxon>
        <taxon>Agaricomycotina</taxon>
        <taxon>Agaricomycetes</taxon>
        <taxon>Polyporales</taxon>
        <taxon>Steccherinaceae</taxon>
        <taxon>Steccherinum</taxon>
    </lineage>
</organism>
<feature type="region of interest" description="Disordered" evidence="2">
    <location>
        <begin position="336"/>
        <end position="381"/>
    </location>
</feature>
<feature type="compositionally biased region" description="Basic and acidic residues" evidence="2">
    <location>
        <begin position="119"/>
        <end position="132"/>
    </location>
</feature>
<proteinExistence type="inferred from homology"/>
<evidence type="ECO:0000313" key="5">
    <source>
        <dbReference type="Proteomes" id="UP000292702"/>
    </source>
</evidence>
<dbReference type="Pfam" id="PF19031">
    <property type="entry name" value="Intu_longin_1"/>
    <property type="match status" value="1"/>
</dbReference>
<gene>
    <name evidence="4" type="ORF">EIP91_003203</name>
</gene>
<feature type="compositionally biased region" description="Low complexity" evidence="2">
    <location>
        <begin position="336"/>
        <end position="347"/>
    </location>
</feature>
<feature type="region of interest" description="Disordered" evidence="2">
    <location>
        <begin position="395"/>
        <end position="475"/>
    </location>
</feature>
<feature type="compositionally biased region" description="Polar residues" evidence="2">
    <location>
        <begin position="353"/>
        <end position="367"/>
    </location>
</feature>
<accession>A0A4R0RSD7</accession>
<evidence type="ECO:0000313" key="4">
    <source>
        <dbReference type="EMBL" id="TCD71860.1"/>
    </source>
</evidence>
<dbReference type="PANTHER" id="PTHR13056">
    <property type="entry name" value="VACUOLAR FUSION PROTEIN CCZ1 HOMOLOG-RELATED"/>
    <property type="match status" value="1"/>
</dbReference>
<dbReference type="GO" id="GO:0035658">
    <property type="term" value="C:Mon1-Ccz1 complex"/>
    <property type="evidence" value="ECO:0007669"/>
    <property type="project" value="InterPro"/>
</dbReference>
<dbReference type="STRING" id="92696.A0A4R0RSD7"/>
<dbReference type="GO" id="GO:0016192">
    <property type="term" value="P:vesicle-mediated transport"/>
    <property type="evidence" value="ECO:0007669"/>
    <property type="project" value="InterPro"/>
</dbReference>
<dbReference type="AlphaFoldDB" id="A0A4R0RSD7"/>
<feature type="domain" description="CCZ1/INTU/HSP4 first Longin" evidence="3">
    <location>
        <begin position="29"/>
        <end position="161"/>
    </location>
</feature>
<dbReference type="PANTHER" id="PTHR13056:SF0">
    <property type="entry name" value="VACUOLAR FUSION PROTEIN CCZ1 HOMOLOG-RELATED"/>
    <property type="match status" value="1"/>
</dbReference>
<name>A0A4R0RSD7_9APHY</name>
<dbReference type="EMBL" id="RWJN01000002">
    <property type="protein sequence ID" value="TCD71860.1"/>
    <property type="molecule type" value="Genomic_DNA"/>
</dbReference>
<dbReference type="InterPro" id="IPR013176">
    <property type="entry name" value="Ccz1"/>
</dbReference>
<evidence type="ECO:0000256" key="1">
    <source>
        <dbReference type="ARBA" id="ARBA00005352"/>
    </source>
</evidence>
<evidence type="ECO:0000256" key="2">
    <source>
        <dbReference type="SAM" id="MobiDB-lite"/>
    </source>
</evidence>
<sequence>MSRIPPALLYLTVFNPTLRPTNTTVAPEDEEDAEEQAHVLFYTARERAVSRDKILRQVGLAKALINFAGMFDPLAVCDNVHSQSRRMVMLSPEPDFWIHACVELAKTPKQVTPKRKDPKSKGKEPAPKPDITYDYHDGSVGDLSLRSHLLKGYELFKLLHGSFSSILLSLGQQALELQLERFFTVWGWKWDMEEDTFSSHLGIPLHPLHRSLTPMLDEFVSRLPYNATSFMINNSLLIPSTALASSSYAAVLPGHIATRIPPPPPPLMHSEASSSAATVVPLEETEVTLPHSSEPGTKSPAKSSEPDSNKTFMPGMNIDMKHLKWSWPGYLTFGKSKSSSPSIPTTPVATDVVSPQPQAITKPSLSTEIKADEDIKDTPQLVAPAVDVDTESLQDAISSEHPHSTRTTPPSLPSIEPSPASIPLPLDDDLAFPASEEQQDRESNKSSPDQTPASPQEEQTVDDPQDNEPSSEQQQIETLPVEAADSGPHIPTTPPLLYLPTTVHLATEDAPTMTRKMKVWHVTRNATTFALVVDLEHSQDELPMLSHIATLFDDVELTVESEESKTLEASIPTLSKILEPKDKHIISTGHYTLSPPQNGFTSRSEHFFNGQQILRGDLDAQEVFSRGQNPQHWYISKKGLGSNEAGEAVEGEAYMEIARKESTLTDAGNALAGVIRRFAET</sequence>
<dbReference type="Proteomes" id="UP000292702">
    <property type="component" value="Unassembled WGS sequence"/>
</dbReference>
<evidence type="ECO:0000259" key="3">
    <source>
        <dbReference type="Pfam" id="PF19031"/>
    </source>
</evidence>
<keyword evidence="5" id="KW-1185">Reference proteome</keyword>
<reference evidence="4 5" key="1">
    <citation type="submission" date="2018-11" db="EMBL/GenBank/DDBJ databases">
        <title>Genome assembly of Steccherinum ochraceum LE-BIN_3174, the white-rot fungus of the Steccherinaceae family (The Residual Polyporoid clade, Polyporales, Basidiomycota).</title>
        <authorList>
            <person name="Fedorova T.V."/>
            <person name="Glazunova O.A."/>
            <person name="Landesman E.O."/>
            <person name="Moiseenko K.V."/>
            <person name="Psurtseva N.V."/>
            <person name="Savinova O.S."/>
            <person name="Shakhova N.V."/>
            <person name="Tyazhelova T.V."/>
            <person name="Vasina D.V."/>
        </authorList>
    </citation>
    <scope>NUCLEOTIDE SEQUENCE [LARGE SCALE GENOMIC DNA]</scope>
    <source>
        <strain evidence="4 5">LE-BIN_3174</strain>
    </source>
</reference>
<dbReference type="InterPro" id="IPR043987">
    <property type="entry name" value="CCZ1/INTU/HSP4_longin_1"/>
</dbReference>
<feature type="compositionally biased region" description="Polar residues" evidence="2">
    <location>
        <begin position="290"/>
        <end position="302"/>
    </location>
</feature>
<comment type="caution">
    <text evidence="4">The sequence shown here is derived from an EMBL/GenBank/DDBJ whole genome shotgun (WGS) entry which is preliminary data.</text>
</comment>